<dbReference type="SUPFAM" id="SSF53850">
    <property type="entry name" value="Periplasmic binding protein-like II"/>
    <property type="match status" value="1"/>
</dbReference>
<dbReference type="RefSeq" id="WP_168030474.1">
    <property type="nucleotide sequence ID" value="NZ_JAAVNE010000015.1"/>
</dbReference>
<organism evidence="1 2">
    <name type="scientific">Falsiroseomonas selenitidurans</name>
    <dbReference type="NCBI Taxonomy" id="2716335"/>
    <lineage>
        <taxon>Bacteria</taxon>
        <taxon>Pseudomonadati</taxon>
        <taxon>Pseudomonadota</taxon>
        <taxon>Alphaproteobacteria</taxon>
        <taxon>Acetobacterales</taxon>
        <taxon>Roseomonadaceae</taxon>
        <taxon>Falsiroseomonas</taxon>
    </lineage>
</organism>
<gene>
    <name evidence="1" type="ORF">HEQ75_11345</name>
</gene>
<proteinExistence type="predicted"/>
<evidence type="ECO:0000313" key="2">
    <source>
        <dbReference type="Proteomes" id="UP000787635"/>
    </source>
</evidence>
<keyword evidence="2" id="KW-1185">Reference proteome</keyword>
<evidence type="ECO:0000313" key="1">
    <source>
        <dbReference type="EMBL" id="NKC31456.1"/>
    </source>
</evidence>
<protein>
    <submittedName>
        <fullName evidence="1">ABC transporter substrate-binding protein</fullName>
    </submittedName>
</protein>
<dbReference type="EMBL" id="JAAVNE010000015">
    <property type="protein sequence ID" value="NKC31456.1"/>
    <property type="molecule type" value="Genomic_DNA"/>
</dbReference>
<name>A0ABX1E2Q9_9PROT</name>
<reference evidence="1 2" key="1">
    <citation type="submission" date="2020-03" db="EMBL/GenBank/DDBJ databases">
        <title>Roseomonas selenitidurans sp. nov. isolated from urban soil.</title>
        <authorList>
            <person name="Liu H."/>
        </authorList>
    </citation>
    <scope>NUCLEOTIDE SEQUENCE [LARGE SCALE GENOMIC DNA]</scope>
    <source>
        <strain evidence="1 2">BU-1</strain>
    </source>
</reference>
<dbReference type="Proteomes" id="UP000787635">
    <property type="component" value="Unassembled WGS sequence"/>
</dbReference>
<accession>A0ABX1E2Q9</accession>
<comment type="caution">
    <text evidence="1">The sequence shown here is derived from an EMBL/GenBank/DDBJ whole genome shotgun (WGS) entry which is preliminary data.</text>
</comment>
<sequence length="330" mass="36602">MARLQLTFACGGYDRVRALMDGRVAVEGVDLQVFPLEPEECFARAFRSQDFDITELSGSSHLLTTARGDAHYVGIPAFVSRVFRHSAFYIRTDRGISGPEDLRGRTIGLPEYQMTACLWARGILSDTYGVPAEAVHWRNGGQEQPGRTERTAITLPARIDLQPIPAGKTLSGMLESGELDALVTARAPSCFVRGAPHVGRLFPDFRAAEEAWFRRTGMFPIMHLIGIRRSLVERHPWLAASVMKAFEQSRAIALHELSQVGTLFTALPWLADDLARAQAVMGPDYWRYGVGPNRPELAAMVRWAREQGLIDHDMPVEAMFAAATLDPARI</sequence>